<dbReference type="GO" id="GO:0016836">
    <property type="term" value="F:hydro-lyase activity"/>
    <property type="evidence" value="ECO:0007669"/>
    <property type="project" value="TreeGrafter"/>
</dbReference>
<dbReference type="SMART" id="SM00922">
    <property type="entry name" value="MR_MLE"/>
    <property type="match status" value="1"/>
</dbReference>
<dbReference type="KEGG" id="tro:trd_1343"/>
<evidence type="ECO:0000256" key="1">
    <source>
        <dbReference type="ARBA" id="ARBA00001946"/>
    </source>
</evidence>
<gene>
    <name evidence="5" type="ordered locus">trd_1343</name>
</gene>
<dbReference type="InterPro" id="IPR013341">
    <property type="entry name" value="Mandelate_racemase_N_dom"/>
</dbReference>
<evidence type="ECO:0000313" key="6">
    <source>
        <dbReference type="Proteomes" id="UP000000447"/>
    </source>
</evidence>
<dbReference type="PANTHER" id="PTHR13794:SF58">
    <property type="entry name" value="MITOCHONDRIAL ENOLASE SUPERFAMILY MEMBER 1"/>
    <property type="match status" value="1"/>
</dbReference>
<dbReference type="GO" id="GO:0009063">
    <property type="term" value="P:amino acid catabolic process"/>
    <property type="evidence" value="ECO:0007669"/>
    <property type="project" value="InterPro"/>
</dbReference>
<dbReference type="InterPro" id="IPR029017">
    <property type="entry name" value="Enolase-like_N"/>
</dbReference>
<dbReference type="PROSITE" id="PS00908">
    <property type="entry name" value="MR_MLE_1"/>
    <property type="match status" value="1"/>
</dbReference>
<accession>B9L2E1</accession>
<dbReference type="RefSeq" id="WP_015922292.1">
    <property type="nucleotide sequence ID" value="NC_011959.1"/>
</dbReference>
<dbReference type="eggNOG" id="COG4948">
    <property type="taxonomic scope" value="Bacteria"/>
</dbReference>
<dbReference type="InterPro" id="IPR029065">
    <property type="entry name" value="Enolase_C-like"/>
</dbReference>
<feature type="domain" description="Mandelate racemase/muconate lactonizing enzyme C-terminal" evidence="4">
    <location>
        <begin position="167"/>
        <end position="270"/>
    </location>
</feature>
<name>B9L2E1_THERP</name>
<dbReference type="Gene3D" id="3.30.390.10">
    <property type="entry name" value="Enolase-like, N-terminal domain"/>
    <property type="match status" value="1"/>
</dbReference>
<dbReference type="SUPFAM" id="SSF54826">
    <property type="entry name" value="Enolase N-terminal domain-like"/>
    <property type="match status" value="1"/>
</dbReference>
<dbReference type="Pfam" id="PF13378">
    <property type="entry name" value="MR_MLE_C"/>
    <property type="match status" value="1"/>
</dbReference>
<dbReference type="EMBL" id="CP001275">
    <property type="protein sequence ID" value="ACM05238.1"/>
    <property type="molecule type" value="Genomic_DNA"/>
</dbReference>
<dbReference type="STRING" id="309801.trd_1343"/>
<dbReference type="InterPro" id="IPR036849">
    <property type="entry name" value="Enolase-like_C_sf"/>
</dbReference>
<evidence type="ECO:0000256" key="2">
    <source>
        <dbReference type="ARBA" id="ARBA00022723"/>
    </source>
</evidence>
<dbReference type="Gene3D" id="3.20.20.120">
    <property type="entry name" value="Enolase-like C-terminal domain"/>
    <property type="match status" value="1"/>
</dbReference>
<dbReference type="AlphaFoldDB" id="B9L2E1"/>
<organism evidence="5 6">
    <name type="scientific">Thermomicrobium roseum (strain ATCC 27502 / DSM 5159 / P-2)</name>
    <dbReference type="NCBI Taxonomy" id="309801"/>
    <lineage>
        <taxon>Bacteria</taxon>
        <taxon>Pseudomonadati</taxon>
        <taxon>Thermomicrobiota</taxon>
        <taxon>Thermomicrobia</taxon>
        <taxon>Thermomicrobiales</taxon>
        <taxon>Thermomicrobiaceae</taxon>
        <taxon>Thermomicrobium</taxon>
    </lineage>
</organism>
<sequence>MRITAVRLREVTGTFPYTGPFWEERLSRPLDIYPEHRADPREWWLPEQEGPGPYRLRQIFLEIESDEGVTGLAGPLTRDVARVIGIQLRPRLRGADPLAIERIWDELYRWQVHGRKGVVMMAISAIDCALWDLRGRWNGDPVHRLLGGPVRTELPVYASTLGYSLELERATALARQLVAQGFRAQKWFPRWPSSDPRTRLRQTVALFAALRAAVGDDVELMLDAWMSWDWPFAVAAIQELAPLRLRWIEEPFLPDQLEAYAALRARSSIPIAGGEHEYTRWGFLPWLMRGALDVLQPDIYWAGGISETIKIAALASTYGIPLIPHGHSVPATVQLLAALPEPVAPWVEYLLKWNELLQFFFREPVQPVNGIIRVPTQPGMGVELDPAKIEEERELDWEE</sequence>
<dbReference type="SUPFAM" id="SSF51604">
    <property type="entry name" value="Enolase C-terminal domain-like"/>
    <property type="match status" value="1"/>
</dbReference>
<keyword evidence="3" id="KW-0460">Magnesium</keyword>
<dbReference type="InterPro" id="IPR018110">
    <property type="entry name" value="Mandel_Rmase/mucon_lact_enz_CS"/>
</dbReference>
<dbReference type="SFLD" id="SFLDG00179">
    <property type="entry name" value="mandelate_racemase"/>
    <property type="match status" value="1"/>
</dbReference>
<evidence type="ECO:0000259" key="4">
    <source>
        <dbReference type="SMART" id="SM00922"/>
    </source>
</evidence>
<dbReference type="Pfam" id="PF02746">
    <property type="entry name" value="MR_MLE_N"/>
    <property type="match status" value="1"/>
</dbReference>
<dbReference type="GO" id="GO:0000287">
    <property type="term" value="F:magnesium ion binding"/>
    <property type="evidence" value="ECO:0007669"/>
    <property type="project" value="TreeGrafter"/>
</dbReference>
<comment type="cofactor">
    <cofactor evidence="1">
        <name>Mg(2+)</name>
        <dbReference type="ChEBI" id="CHEBI:18420"/>
    </cofactor>
</comment>
<dbReference type="InterPro" id="IPR013342">
    <property type="entry name" value="Mandelate_racemase_C"/>
</dbReference>
<protein>
    <submittedName>
        <fullName evidence="5">Mandelate racemase/muconate lactonizing enzyme:Mandelate racemase/muconate lactonizing enzyme</fullName>
    </submittedName>
</protein>
<dbReference type="HOGENOM" id="CLU_030273_3_0_0"/>
<dbReference type="SFLD" id="SFLDS00001">
    <property type="entry name" value="Enolase"/>
    <property type="match status" value="1"/>
</dbReference>
<dbReference type="PANTHER" id="PTHR13794">
    <property type="entry name" value="ENOLASE SUPERFAMILY, MANDELATE RACEMASE"/>
    <property type="match status" value="1"/>
</dbReference>
<proteinExistence type="predicted"/>
<evidence type="ECO:0000313" key="5">
    <source>
        <dbReference type="EMBL" id="ACM05238.1"/>
    </source>
</evidence>
<keyword evidence="2" id="KW-0479">Metal-binding</keyword>
<reference evidence="5 6" key="1">
    <citation type="journal article" date="2009" name="PLoS ONE">
        <title>Complete genome sequence of the aerobic CO-oxidizing thermophile Thermomicrobium roseum.</title>
        <authorList>
            <person name="Wu D."/>
            <person name="Raymond J."/>
            <person name="Wu M."/>
            <person name="Chatterji S."/>
            <person name="Ren Q."/>
            <person name="Graham J.E."/>
            <person name="Bryant D.A."/>
            <person name="Robb F."/>
            <person name="Colman A."/>
            <person name="Tallon L.J."/>
            <person name="Badger J.H."/>
            <person name="Madupu R."/>
            <person name="Ward N.L."/>
            <person name="Eisen J.A."/>
        </authorList>
    </citation>
    <scope>NUCLEOTIDE SEQUENCE [LARGE SCALE GENOMIC DNA]</scope>
    <source>
        <strain evidence="6">ATCC 27502 / DSM 5159 / P-2</strain>
    </source>
</reference>
<dbReference type="Proteomes" id="UP000000447">
    <property type="component" value="Chromosome"/>
</dbReference>
<dbReference type="InterPro" id="IPR046945">
    <property type="entry name" value="RHMD-like"/>
</dbReference>
<dbReference type="GO" id="GO:0016052">
    <property type="term" value="P:carbohydrate catabolic process"/>
    <property type="evidence" value="ECO:0007669"/>
    <property type="project" value="TreeGrafter"/>
</dbReference>
<evidence type="ECO:0000256" key="3">
    <source>
        <dbReference type="ARBA" id="ARBA00022842"/>
    </source>
</evidence>
<keyword evidence="6" id="KW-1185">Reference proteome</keyword>